<feature type="transmembrane region" description="Helical" evidence="9">
    <location>
        <begin position="423"/>
        <end position="447"/>
    </location>
</feature>
<comment type="subcellular location">
    <subcellularLocation>
        <location evidence="2">Golgi apparatus</location>
    </subcellularLocation>
    <subcellularLocation>
        <location evidence="1">Membrane</location>
        <topology evidence="1">Multi-pass membrane protein</topology>
    </subcellularLocation>
</comment>
<keyword evidence="8 9" id="KW-0472">Membrane</keyword>
<accession>A0A5E8BY60</accession>
<feature type="transmembrane region" description="Helical" evidence="9">
    <location>
        <begin position="320"/>
        <end position="347"/>
    </location>
</feature>
<evidence type="ECO:0000256" key="7">
    <source>
        <dbReference type="ARBA" id="ARBA00023034"/>
    </source>
</evidence>
<comment type="similarity">
    <text evidence="3 9">Belongs to the nonaspanin (TM9SF) (TC 9.A.2) family.</text>
</comment>
<dbReference type="GO" id="GO:0005794">
    <property type="term" value="C:Golgi apparatus"/>
    <property type="evidence" value="ECO:0007669"/>
    <property type="project" value="UniProtKB-SubCell"/>
</dbReference>
<dbReference type="EMBL" id="CABVLU010000003">
    <property type="protein sequence ID" value="VVT54640.1"/>
    <property type="molecule type" value="Genomic_DNA"/>
</dbReference>
<sequence length="620" mass="70181">MAIRPSLNNGWSIKSYKDHEKVPLYLNKVSSGHSTLPYSYDRLKFTCPSSNAKNHVGLNLGEVLRGDRIFMSDYNIEMLQDSACNELCTKTLGPDEIKQAQSLIMQDYQSEWIIDNLPGATSFVSLDRSTRYYSAGFPLGYFDEKTKTSYLYNHFILLIRYRRAPKNPDEYVVVAFEVYPKSVAANSPEKCPGNKDKFAPLVLDSAAESITVPYTYTVYFKEDESIEWESRWNKYLSYMDDTSHIHWLSLVNSLIIATLLATFVAIIVIRTLNRDITNYNKRADNDLEDSVIVGDSKDVEYSGWKLVFADVFRPPINSSLFASLIGSGMQFFVMTVTVVGFSCLGVLNPSYRGGLLSYALFLFAFSGVFSGYVAERISKNFGSERWGKIAILTALVVPGAFMLLVIILNFFVWSQSSSSALPFGTLLALMCIWAFISCPLVLSGAFLGNRVKRTPVPVEPTAIPRQIPRQPRYKGLVFSALLGGLLPFAVIFVELRFVLMSVWQKSTYYYMYGFLALVFGVLVATVMEMSIVVTYFQLSSEDYRWYWKSFIVGTGSAWWIMLYSVYYYVVHLNIDGFIASLMYFAYTFMGCVVYGLITGSIGFLASYFFVFRIYSAIKAD</sequence>
<feature type="transmembrane region" description="Helical" evidence="9">
    <location>
        <begin position="247"/>
        <end position="272"/>
    </location>
</feature>
<dbReference type="Proteomes" id="UP000398389">
    <property type="component" value="Unassembled WGS sequence"/>
</dbReference>
<keyword evidence="5" id="KW-0732">Signal</keyword>
<dbReference type="GO" id="GO:0016020">
    <property type="term" value="C:membrane"/>
    <property type="evidence" value="ECO:0007669"/>
    <property type="project" value="UniProtKB-SubCell"/>
</dbReference>
<dbReference type="RefSeq" id="XP_031854783.1">
    <property type="nucleotide sequence ID" value="XM_031998892.1"/>
</dbReference>
<proteinExistence type="inferred from homology"/>
<organism evidence="10 11">
    <name type="scientific">Magnusiomyces paraingens</name>
    <dbReference type="NCBI Taxonomy" id="2606893"/>
    <lineage>
        <taxon>Eukaryota</taxon>
        <taxon>Fungi</taxon>
        <taxon>Dikarya</taxon>
        <taxon>Ascomycota</taxon>
        <taxon>Saccharomycotina</taxon>
        <taxon>Dipodascomycetes</taxon>
        <taxon>Dipodascales</taxon>
        <taxon>Dipodascaceae</taxon>
        <taxon>Magnusiomyces</taxon>
    </lineage>
</organism>
<keyword evidence="6 9" id="KW-1133">Transmembrane helix</keyword>
<evidence type="ECO:0000313" key="11">
    <source>
        <dbReference type="Proteomes" id="UP000398389"/>
    </source>
</evidence>
<dbReference type="OrthoDB" id="1666796at2759"/>
<evidence type="ECO:0000256" key="5">
    <source>
        <dbReference type="ARBA" id="ARBA00022729"/>
    </source>
</evidence>
<evidence type="ECO:0000256" key="9">
    <source>
        <dbReference type="RuleBase" id="RU363079"/>
    </source>
</evidence>
<keyword evidence="11" id="KW-1185">Reference proteome</keyword>
<feature type="transmembrane region" description="Helical" evidence="9">
    <location>
        <begin position="353"/>
        <end position="374"/>
    </location>
</feature>
<feature type="transmembrane region" description="Helical" evidence="9">
    <location>
        <begin position="581"/>
        <end position="610"/>
    </location>
</feature>
<evidence type="ECO:0000256" key="4">
    <source>
        <dbReference type="ARBA" id="ARBA00022692"/>
    </source>
</evidence>
<name>A0A5E8BY60_9ASCO</name>
<keyword evidence="7" id="KW-0333">Golgi apparatus</keyword>
<gene>
    <name evidence="10" type="ORF">SAPINGB_P004177</name>
</gene>
<dbReference type="PANTHER" id="PTHR10766">
    <property type="entry name" value="TRANSMEMBRANE 9 SUPERFAMILY PROTEIN"/>
    <property type="match status" value="1"/>
</dbReference>
<feature type="transmembrane region" description="Helical" evidence="9">
    <location>
        <begin position="509"/>
        <end position="538"/>
    </location>
</feature>
<dbReference type="AlphaFoldDB" id="A0A5E8BY60"/>
<evidence type="ECO:0000256" key="1">
    <source>
        <dbReference type="ARBA" id="ARBA00004141"/>
    </source>
</evidence>
<feature type="transmembrane region" description="Helical" evidence="9">
    <location>
        <begin position="386"/>
        <end position="411"/>
    </location>
</feature>
<evidence type="ECO:0000256" key="2">
    <source>
        <dbReference type="ARBA" id="ARBA00004555"/>
    </source>
</evidence>
<evidence type="ECO:0000313" key="10">
    <source>
        <dbReference type="EMBL" id="VVT54640.1"/>
    </source>
</evidence>
<evidence type="ECO:0000256" key="8">
    <source>
        <dbReference type="ARBA" id="ARBA00023136"/>
    </source>
</evidence>
<dbReference type="PANTHER" id="PTHR10766:SF55">
    <property type="entry name" value="TRANSMEMBRANE 9 SUPERFAMILY MEMBER 4"/>
    <property type="match status" value="1"/>
</dbReference>
<protein>
    <recommendedName>
        <fullName evidence="9">Transmembrane 9 superfamily member</fullName>
    </recommendedName>
</protein>
<keyword evidence="4 9" id="KW-0812">Transmembrane</keyword>
<evidence type="ECO:0000256" key="3">
    <source>
        <dbReference type="ARBA" id="ARBA00005227"/>
    </source>
</evidence>
<evidence type="ECO:0000256" key="6">
    <source>
        <dbReference type="ARBA" id="ARBA00022989"/>
    </source>
</evidence>
<dbReference type="InterPro" id="IPR004240">
    <property type="entry name" value="EMP70"/>
</dbReference>
<dbReference type="Pfam" id="PF02990">
    <property type="entry name" value="EMP70"/>
    <property type="match status" value="1"/>
</dbReference>
<feature type="transmembrane region" description="Helical" evidence="9">
    <location>
        <begin position="550"/>
        <end position="569"/>
    </location>
</feature>
<dbReference type="GeneID" id="43582992"/>
<dbReference type="GO" id="GO:0072657">
    <property type="term" value="P:protein localization to membrane"/>
    <property type="evidence" value="ECO:0007669"/>
    <property type="project" value="TreeGrafter"/>
</dbReference>
<reference evidence="10 11" key="1">
    <citation type="submission" date="2019-09" db="EMBL/GenBank/DDBJ databases">
        <authorList>
            <person name="Brejova B."/>
        </authorList>
    </citation>
    <scope>NUCLEOTIDE SEQUENCE [LARGE SCALE GENOMIC DNA]</scope>
</reference>
<feature type="transmembrane region" description="Helical" evidence="9">
    <location>
        <begin position="475"/>
        <end position="497"/>
    </location>
</feature>